<reference evidence="2" key="1">
    <citation type="submission" date="2020-06" db="EMBL/GenBank/DDBJ databases">
        <authorList>
            <person name="Li T."/>
            <person name="Hu X."/>
            <person name="Zhang T."/>
            <person name="Song X."/>
            <person name="Zhang H."/>
            <person name="Dai N."/>
            <person name="Sheng W."/>
            <person name="Hou X."/>
            <person name="Wei L."/>
        </authorList>
    </citation>
    <scope>NUCLEOTIDE SEQUENCE</scope>
    <source>
        <strain evidence="2">KEN8</strain>
        <tissue evidence="2">Leaf</tissue>
    </source>
</reference>
<dbReference type="GO" id="GO:0043634">
    <property type="term" value="P:polyadenylation-dependent ncRNA catabolic process"/>
    <property type="evidence" value="ECO:0007669"/>
    <property type="project" value="TreeGrafter"/>
</dbReference>
<feature type="region of interest" description="Disordered" evidence="1">
    <location>
        <begin position="954"/>
        <end position="976"/>
    </location>
</feature>
<comment type="caution">
    <text evidence="2">The sequence shown here is derived from an EMBL/GenBank/DDBJ whole genome shotgun (WGS) entry which is preliminary data.</text>
</comment>
<organism evidence="2">
    <name type="scientific">Sesamum calycinum</name>
    <dbReference type="NCBI Taxonomy" id="2727403"/>
    <lineage>
        <taxon>Eukaryota</taxon>
        <taxon>Viridiplantae</taxon>
        <taxon>Streptophyta</taxon>
        <taxon>Embryophyta</taxon>
        <taxon>Tracheophyta</taxon>
        <taxon>Spermatophyta</taxon>
        <taxon>Magnoliopsida</taxon>
        <taxon>eudicotyledons</taxon>
        <taxon>Gunneridae</taxon>
        <taxon>Pentapetalae</taxon>
        <taxon>asterids</taxon>
        <taxon>lamiids</taxon>
        <taxon>Lamiales</taxon>
        <taxon>Pedaliaceae</taxon>
        <taxon>Sesamum</taxon>
    </lineage>
</organism>
<evidence type="ECO:0000256" key="1">
    <source>
        <dbReference type="SAM" id="MobiDB-lite"/>
    </source>
</evidence>
<feature type="compositionally biased region" description="Polar residues" evidence="1">
    <location>
        <begin position="527"/>
        <end position="541"/>
    </location>
</feature>
<reference evidence="2" key="2">
    <citation type="journal article" date="2024" name="Plant">
        <title>Genomic evolution and insights into agronomic trait innovations of Sesamum species.</title>
        <authorList>
            <person name="Miao H."/>
            <person name="Wang L."/>
            <person name="Qu L."/>
            <person name="Liu H."/>
            <person name="Sun Y."/>
            <person name="Le M."/>
            <person name="Wang Q."/>
            <person name="Wei S."/>
            <person name="Zheng Y."/>
            <person name="Lin W."/>
            <person name="Duan Y."/>
            <person name="Cao H."/>
            <person name="Xiong S."/>
            <person name="Wang X."/>
            <person name="Wei L."/>
            <person name="Li C."/>
            <person name="Ma Q."/>
            <person name="Ju M."/>
            <person name="Zhao R."/>
            <person name="Li G."/>
            <person name="Mu C."/>
            <person name="Tian Q."/>
            <person name="Mei H."/>
            <person name="Zhang T."/>
            <person name="Gao T."/>
            <person name="Zhang H."/>
        </authorList>
    </citation>
    <scope>NUCLEOTIDE SEQUENCE</scope>
    <source>
        <strain evidence="2">KEN8</strain>
    </source>
</reference>
<feature type="compositionally biased region" description="Low complexity" evidence="1">
    <location>
        <begin position="542"/>
        <end position="551"/>
    </location>
</feature>
<feature type="compositionally biased region" description="Basic residues" evidence="1">
    <location>
        <begin position="420"/>
        <end position="433"/>
    </location>
</feature>
<accession>A0AAW2NYH8</accession>
<feature type="compositionally biased region" description="Polar residues" evidence="1">
    <location>
        <begin position="1234"/>
        <end position="1256"/>
    </location>
</feature>
<dbReference type="EMBL" id="JACGWM010000010">
    <property type="protein sequence ID" value="KAL0347661.1"/>
    <property type="molecule type" value="Genomic_DNA"/>
</dbReference>
<feature type="region of interest" description="Disordered" evidence="1">
    <location>
        <begin position="1032"/>
        <end position="1066"/>
    </location>
</feature>
<dbReference type="GO" id="GO:0005730">
    <property type="term" value="C:nucleolus"/>
    <property type="evidence" value="ECO:0007669"/>
    <property type="project" value="TreeGrafter"/>
</dbReference>
<gene>
    <name evidence="2" type="ORF">Scaly_1782100</name>
</gene>
<dbReference type="InterPro" id="IPR045862">
    <property type="entry name" value="Trf4-like"/>
</dbReference>
<feature type="compositionally biased region" description="Basic residues" evidence="1">
    <location>
        <begin position="499"/>
        <end position="512"/>
    </location>
</feature>
<proteinExistence type="predicted"/>
<feature type="compositionally biased region" description="Low complexity" evidence="1">
    <location>
        <begin position="513"/>
        <end position="526"/>
    </location>
</feature>
<dbReference type="PANTHER" id="PTHR23092:SF48">
    <property type="entry name" value="NUCLEOTIDYLTRANSFERASE FAMILY PROTEIN"/>
    <property type="match status" value="1"/>
</dbReference>
<protein>
    <submittedName>
        <fullName evidence="2">Uncharacterized protein</fullName>
    </submittedName>
</protein>
<name>A0AAW2NYH8_9LAMI</name>
<dbReference type="GO" id="GO:1990817">
    <property type="term" value="F:poly(A) RNA polymerase activity"/>
    <property type="evidence" value="ECO:0007669"/>
    <property type="project" value="InterPro"/>
</dbReference>
<feature type="region of interest" description="Disordered" evidence="1">
    <location>
        <begin position="419"/>
        <end position="551"/>
    </location>
</feature>
<feature type="region of interest" description="Disordered" evidence="1">
    <location>
        <begin position="1227"/>
        <end position="1256"/>
    </location>
</feature>
<dbReference type="GO" id="GO:0031499">
    <property type="term" value="C:TRAMP complex"/>
    <property type="evidence" value="ECO:0007669"/>
    <property type="project" value="TreeGrafter"/>
</dbReference>
<dbReference type="GO" id="GO:0003729">
    <property type="term" value="F:mRNA binding"/>
    <property type="evidence" value="ECO:0007669"/>
    <property type="project" value="TreeGrafter"/>
</dbReference>
<evidence type="ECO:0000313" key="2">
    <source>
        <dbReference type="EMBL" id="KAL0347661.1"/>
    </source>
</evidence>
<sequence length="1316" mass="145425">MNSKQQLLDALTAHISLYHSQIPEPHRTSHPGTRPALLRWFSSLSVHQRRSHLTMIDANFVAILLQMKQKLQSHGSGRLSSFRTFPPASSLPTLCYRKSEGLLSRFSEFNCAERAIHEAVELFSSTEGERDGKGNEVLGLDAACLAEGLVGDVSRFVEIMDEITNGEFLRGGDEGEIAEEWVELGWLKAKGYYSLEEFVVNRMEVAFRLAWLNSNTGKKRGVKLKERLNAAGVAANLFWRKKGCVDWWEKLDDAVKKKVFSAYLGKAARSLTSDLVKGKLCVPNDKMWCFDDQDKQLLRWDKTSLGRRDAAVFRGTDSKIKWNANPGQVSEDLSSLYCMFNSLYILQVVSTLFSAAQFGGCGKEKLFFSSLDTVNSISDIILRKLRELIMVISLDCTKFELLGEGTMSPLTKKLNEKHAANNRKKKGKNHNKKSNPVPRPCQDDPKPTVPSKGKGERILCISKEDIRHSNKFDREVPGKDLAEVKDEPVKGVNNGKLRGAPRKSRKERKKLKSSGSNSSEVGSSQSRCTRVSAASVNSQDVSSMSDWTSGSSTFENVKNNVVQIDRPDANPNFCSNLSTDNISEHGNNGYSTETDGRLCLKRHLYLDKSVHSGAETTGGDSLNSGSDSGAPTIEPVVEYKDETCTRVVGCGSYATGYSGKHMIGEPEGKTSLVQEQGSLGVLRVGSINSPAYVSYEWPNIAPIHLSTSTHLPAATDRLHLDVGHNLQNRFHHSFLKTLQVRNSPIDNAYNGIMSRHLPMSLDWPPAVRGVNRIVPSVTCNYDSEFISRRQSSFHQGITAQSVQCGAATSEDEKTISSELMDFPDVVNSQETVDEHDKHWMSEEELETHAVGGMDYSQYFGGGVMYWNPSDHPGASFSRPPSLCSDDSSWAWREADMNRAVDDMVAFSSSYSTNGLTSPSAASFCSPFDALAQGPLGYVMPGSEISSKVLHSSSTMTDVGGEESVSGSMPNISGDGEVKTVDSLPYPILRPIIIPSMSRERSRSDFKRSYDLKSPCVPPNRCEQPRIKRPPSPVVLCVPRAPRPPPPSPVGDSRKQRGFPTVRSGSSSPRHWGVKGWFHDGVNFEEACIPMEGNEVVWPSWRNKNLSAHQLTQPLVGRLLQDRLIAISQLARDQEHPDVTFPLQPPEPQNCTTRKASLQLIHDILHDEIDSFCKQEPIKEAGILEGRNGIKETCLQIPIIMLVVEVPHALISATMSNVQIPKEEADQVASEDGNPFQTDAASLEGTTSPKWSKIRNGTNDGFKSVRLDISFKSPTHTGLQTTGLVKDLTERFPSVTPLALVLKHWQTVAWPIPKVLL</sequence>
<feature type="compositionally biased region" description="Low complexity" evidence="1">
    <location>
        <begin position="618"/>
        <end position="629"/>
    </location>
</feature>
<feature type="region of interest" description="Disordered" evidence="1">
    <location>
        <begin position="611"/>
        <end position="633"/>
    </location>
</feature>
<dbReference type="PANTHER" id="PTHR23092">
    <property type="entry name" value="POLY(A) RNA POLYMERASE"/>
    <property type="match status" value="1"/>
</dbReference>
<dbReference type="GO" id="GO:0031123">
    <property type="term" value="P:RNA 3'-end processing"/>
    <property type="evidence" value="ECO:0007669"/>
    <property type="project" value="TreeGrafter"/>
</dbReference>
<feature type="compositionally biased region" description="Basic and acidic residues" evidence="1">
    <location>
        <begin position="453"/>
        <end position="489"/>
    </location>
</feature>